<dbReference type="SUPFAM" id="SSF69318">
    <property type="entry name" value="Integrin alpha N-terminal domain"/>
    <property type="match status" value="1"/>
</dbReference>
<name>A0A7T0FYS6_9BACT</name>
<accession>A0A7T0FYS6</accession>
<organism evidence="2 3">
    <name type="scientific">Candidatus Nitronauta litoralis</name>
    <dbReference type="NCBI Taxonomy" id="2705533"/>
    <lineage>
        <taxon>Bacteria</taxon>
        <taxon>Pseudomonadati</taxon>
        <taxon>Nitrospinota/Tectimicrobiota group</taxon>
        <taxon>Nitrospinota</taxon>
        <taxon>Nitrospinia</taxon>
        <taxon>Nitrospinales</taxon>
        <taxon>Nitrospinaceae</taxon>
        <taxon>Candidatus Nitronauta</taxon>
    </lineage>
</organism>
<keyword evidence="1" id="KW-0732">Signal</keyword>
<proteinExistence type="predicted"/>
<dbReference type="InterPro" id="IPR028994">
    <property type="entry name" value="Integrin_alpha_N"/>
</dbReference>
<reference evidence="2 3" key="1">
    <citation type="submission" date="2020-02" db="EMBL/GenBank/DDBJ databases">
        <title>Genomic and physiological characterization of two novel Nitrospinaceae genera.</title>
        <authorList>
            <person name="Mueller A.J."/>
            <person name="Jung M.-Y."/>
            <person name="Strachan C.R."/>
            <person name="Herbold C.W."/>
            <person name="Kirkegaard R.H."/>
            <person name="Daims H."/>
        </authorList>
    </citation>
    <scope>NUCLEOTIDE SEQUENCE [LARGE SCALE GENOMIC DNA]</scope>
    <source>
        <strain evidence="2">EB</strain>
    </source>
</reference>
<evidence type="ECO:0000313" key="3">
    <source>
        <dbReference type="Proteomes" id="UP000594688"/>
    </source>
</evidence>
<sequence length="419" mass="47677">MNLIYPRSKPLIAIATLLLIFSLFLNGCGRSSLLKKNPRLQQFVDQTGPWLPKGRGAIRFARFFHANRDGVIDLVVVREPSGRPPVVETWINRDEEQLEPLDRFWKGASGEKIHDIEIGDFNRDGTHEVALLGKFADDSKVKILTNNGRGYLFEDREKVLPIVKEEMDRFDVVDLDKDHNPDILLFNSRQATEPEASVSYPVQFLLNIGDAYFQDKTKLLWPLIDHGIAGGVYADYDNDRTLDVFLYYTSGKNAVLLNNGLGQLTDHSGSNLPPIKNQAVHSDWADFDQDGDQDLIVLTRKISKSGKEHSRELHYGLENNGQGYFTKRTMKVMPPFPVHRIYLLDGDGDEWPDMILVSTRGTYYLRGRGPWKFSIETKKRLPNGQPFKEMTFGDVNDDGYLDIFGVTPKGRGVLWVTEF</sequence>
<dbReference type="Pfam" id="PF13517">
    <property type="entry name" value="FG-GAP_3"/>
    <property type="match status" value="2"/>
</dbReference>
<dbReference type="AlphaFoldDB" id="A0A7T0FYS6"/>
<protein>
    <submittedName>
        <fullName evidence="2">VCBS repeat-containing protein</fullName>
    </submittedName>
</protein>
<dbReference type="PANTHER" id="PTHR46580">
    <property type="entry name" value="SENSOR KINASE-RELATED"/>
    <property type="match status" value="1"/>
</dbReference>
<dbReference type="Proteomes" id="UP000594688">
    <property type="component" value="Chromosome"/>
</dbReference>
<dbReference type="KEGG" id="nli:G3M70_01020"/>
<dbReference type="InterPro" id="IPR013517">
    <property type="entry name" value="FG-GAP"/>
</dbReference>
<evidence type="ECO:0000256" key="1">
    <source>
        <dbReference type="ARBA" id="ARBA00022729"/>
    </source>
</evidence>
<gene>
    <name evidence="2" type="ORF">G3M70_01020</name>
</gene>
<dbReference type="EMBL" id="CP048685">
    <property type="protein sequence ID" value="QPJ60544.1"/>
    <property type="molecule type" value="Genomic_DNA"/>
</dbReference>
<evidence type="ECO:0000313" key="2">
    <source>
        <dbReference type="EMBL" id="QPJ60544.1"/>
    </source>
</evidence>